<keyword evidence="8 13" id="KW-1133">Transmembrane helix</keyword>
<dbReference type="InterPro" id="IPR051224">
    <property type="entry name" value="NiCoT_RcnA"/>
</dbReference>
<keyword evidence="11 13" id="KW-0472">Membrane</keyword>
<evidence type="ECO:0000256" key="4">
    <source>
        <dbReference type="ARBA" id="ARBA00022448"/>
    </source>
</evidence>
<name>A0ABS4IR47_9BACL</name>
<comment type="caution">
    <text evidence="15">The sequence shown here is derived from an EMBL/GenBank/DDBJ whole genome shotgun (WGS) entry which is preliminary data.</text>
</comment>
<dbReference type="InterPro" id="IPR011541">
    <property type="entry name" value="Ni/Co_transpt_high_affinity"/>
</dbReference>
<accession>A0ABS4IR47</accession>
<evidence type="ECO:0000256" key="6">
    <source>
        <dbReference type="ARBA" id="ARBA00022596"/>
    </source>
</evidence>
<keyword evidence="12" id="KW-0170">Cobalt</keyword>
<keyword evidence="7 13" id="KW-0812">Transmembrane</keyword>
<dbReference type="PANTHER" id="PTHR40659">
    <property type="entry name" value="NICKEL/COBALT EFFLUX SYSTEM RCNA"/>
    <property type="match status" value="1"/>
</dbReference>
<dbReference type="RefSeq" id="WP_209970794.1">
    <property type="nucleotide sequence ID" value="NZ_JAGGLB010000003.1"/>
</dbReference>
<dbReference type="PANTHER" id="PTHR40659:SF1">
    <property type="entry name" value="NICKEL_COBALT EFFLUX SYSTEM RCNA"/>
    <property type="match status" value="1"/>
</dbReference>
<feature type="region of interest" description="Disordered" evidence="14">
    <location>
        <begin position="122"/>
        <end position="149"/>
    </location>
</feature>
<evidence type="ECO:0000313" key="15">
    <source>
        <dbReference type="EMBL" id="MBP1990037.1"/>
    </source>
</evidence>
<evidence type="ECO:0000256" key="13">
    <source>
        <dbReference type="RuleBase" id="RU362101"/>
    </source>
</evidence>
<comment type="subcellular location">
    <subcellularLocation>
        <location evidence="2 13">Cell membrane</location>
        <topology evidence="2 13">Multi-pass membrane protein</topology>
    </subcellularLocation>
</comment>
<proteinExistence type="inferred from homology"/>
<feature type="transmembrane region" description="Helical" evidence="13">
    <location>
        <begin position="191"/>
        <end position="215"/>
    </location>
</feature>
<feature type="transmembrane region" description="Helical" evidence="13">
    <location>
        <begin position="76"/>
        <end position="97"/>
    </location>
</feature>
<feature type="compositionally biased region" description="Basic residues" evidence="14">
    <location>
        <begin position="124"/>
        <end position="148"/>
    </location>
</feature>
<comment type="function">
    <text evidence="1">Efflux system for nickel and cobalt.</text>
</comment>
<keyword evidence="6" id="KW-0533">Nickel</keyword>
<reference evidence="15 16" key="1">
    <citation type="submission" date="2021-03" db="EMBL/GenBank/DDBJ databases">
        <title>Genomic Encyclopedia of Type Strains, Phase IV (KMG-IV): sequencing the most valuable type-strain genomes for metagenomic binning, comparative biology and taxonomic classification.</title>
        <authorList>
            <person name="Goeker M."/>
        </authorList>
    </citation>
    <scope>NUCLEOTIDE SEQUENCE [LARGE SCALE GENOMIC DNA]</scope>
    <source>
        <strain evidence="15 16">DSM 26048</strain>
    </source>
</reference>
<evidence type="ECO:0000256" key="8">
    <source>
        <dbReference type="ARBA" id="ARBA00022989"/>
    </source>
</evidence>
<dbReference type="Pfam" id="PF03824">
    <property type="entry name" value="NicO"/>
    <property type="match status" value="1"/>
</dbReference>
<keyword evidence="5" id="KW-1003">Cell membrane</keyword>
<evidence type="ECO:0000256" key="9">
    <source>
        <dbReference type="ARBA" id="ARBA00023065"/>
    </source>
</evidence>
<feature type="transmembrane region" description="Helical" evidence="13">
    <location>
        <begin position="42"/>
        <end position="70"/>
    </location>
</feature>
<gene>
    <name evidence="15" type="ORF">J2Z66_001635</name>
</gene>
<keyword evidence="3" id="KW-0171">Cobalt transport</keyword>
<dbReference type="Proteomes" id="UP001519287">
    <property type="component" value="Unassembled WGS sequence"/>
</dbReference>
<keyword evidence="4 13" id="KW-0813">Transport</keyword>
<evidence type="ECO:0000256" key="5">
    <source>
        <dbReference type="ARBA" id="ARBA00022475"/>
    </source>
</evidence>
<feature type="transmembrane region" description="Helical" evidence="13">
    <location>
        <begin position="158"/>
        <end position="185"/>
    </location>
</feature>
<keyword evidence="10" id="KW-0921">Nickel transport</keyword>
<feature type="transmembrane region" description="Helical" evidence="13">
    <location>
        <begin position="236"/>
        <end position="254"/>
    </location>
</feature>
<protein>
    <recommendedName>
        <fullName evidence="13">Nickel/cobalt efflux system</fullName>
    </recommendedName>
</protein>
<organism evidence="15 16">
    <name type="scientific">Paenibacillus eucommiae</name>
    <dbReference type="NCBI Taxonomy" id="1355755"/>
    <lineage>
        <taxon>Bacteria</taxon>
        <taxon>Bacillati</taxon>
        <taxon>Bacillota</taxon>
        <taxon>Bacilli</taxon>
        <taxon>Bacillales</taxon>
        <taxon>Paenibacillaceae</taxon>
        <taxon>Paenibacillus</taxon>
    </lineage>
</organism>
<evidence type="ECO:0000256" key="3">
    <source>
        <dbReference type="ARBA" id="ARBA00022426"/>
    </source>
</evidence>
<keyword evidence="16" id="KW-1185">Reference proteome</keyword>
<keyword evidence="9" id="KW-0406">Ion transport</keyword>
<evidence type="ECO:0000256" key="11">
    <source>
        <dbReference type="ARBA" id="ARBA00023136"/>
    </source>
</evidence>
<evidence type="ECO:0000256" key="10">
    <source>
        <dbReference type="ARBA" id="ARBA00023112"/>
    </source>
</evidence>
<evidence type="ECO:0000313" key="16">
    <source>
        <dbReference type="Proteomes" id="UP001519287"/>
    </source>
</evidence>
<evidence type="ECO:0000256" key="14">
    <source>
        <dbReference type="SAM" id="MobiDB-lite"/>
    </source>
</evidence>
<evidence type="ECO:0000256" key="12">
    <source>
        <dbReference type="ARBA" id="ARBA00023285"/>
    </source>
</evidence>
<comment type="similarity">
    <text evidence="13">Belongs to the NiCoT transporter (TC 2.A.52) family.</text>
</comment>
<dbReference type="EMBL" id="JAGGLB010000003">
    <property type="protein sequence ID" value="MBP1990037.1"/>
    <property type="molecule type" value="Genomic_DNA"/>
</dbReference>
<evidence type="ECO:0000256" key="2">
    <source>
        <dbReference type="ARBA" id="ARBA00004651"/>
    </source>
</evidence>
<sequence length="257" mass="27622">MELVYTIPAAIGLGALHALEPGHGKGVISAYLIAIRGKIKDAMFIGIISAITHTISIVILSLAASAMIQWLAPDQLIHWIELIAGILITLIGAKILYGHYYPRILSLGSLAYLQKDRLSEQCDHHHHHHNHENQKHHKHDHQSHHSHHQHADEAPTSILRLIVVGFFTGIIPCPSAVAIFLAAIAAGQIPLGIGLVSAFSLGSAITMCAVGILVVRIGRTIKNRGSLTFARSLNMVSSLIIIGIGLLVTINAVGQFA</sequence>
<evidence type="ECO:0000256" key="7">
    <source>
        <dbReference type="ARBA" id="ARBA00022692"/>
    </source>
</evidence>
<evidence type="ECO:0000256" key="1">
    <source>
        <dbReference type="ARBA" id="ARBA00002510"/>
    </source>
</evidence>